<dbReference type="RefSeq" id="XP_002843163.1">
    <property type="nucleotide sequence ID" value="XM_002843117.1"/>
</dbReference>
<gene>
    <name evidence="3" type="ORF">MCYG_08246</name>
</gene>
<dbReference type="Proteomes" id="UP000002035">
    <property type="component" value="Unassembled WGS sequence"/>
</dbReference>
<proteinExistence type="predicted"/>
<dbReference type="PANTHER" id="PTHR42070:SF1">
    <property type="entry name" value="FILAMENT ASSOCIATED PROTEIN, PUTATIVE (AFU_ORTHOLOGUE AFUA_8G06630)-RELATED"/>
    <property type="match status" value="1"/>
</dbReference>
<accession>C5FZX4</accession>
<evidence type="ECO:0000256" key="2">
    <source>
        <dbReference type="SAM" id="MobiDB-lite"/>
    </source>
</evidence>
<sequence>MAANPAAARIRDNQRRSRARRKEYIQDLETRIQRYERQGVDVAIEVQAAARKVARQNAMLRSLLNSFGMTDAKIDEYLSCAAENSNPAPVPRKRHIAAAVERRPTATPIRAEPPPPVCCRGNQDRQKCTTPAADAAHFSVQQQACSGTQPQPEATDRSSNPASTTTLDRQWSDDMTPCEEAARIIAGMRGDCDEEIVRAELGCAPNEACLVSNMNIFQALDR</sequence>
<feature type="coiled-coil region" evidence="1">
    <location>
        <begin position="18"/>
        <end position="45"/>
    </location>
</feature>
<dbReference type="eggNOG" id="ENOG502SA8A">
    <property type="taxonomic scope" value="Eukaryota"/>
</dbReference>
<dbReference type="Gene3D" id="1.20.5.170">
    <property type="match status" value="1"/>
</dbReference>
<evidence type="ECO:0000256" key="1">
    <source>
        <dbReference type="SAM" id="Coils"/>
    </source>
</evidence>
<dbReference type="VEuPathDB" id="FungiDB:MCYG_08246"/>
<dbReference type="InterPro" id="IPR046347">
    <property type="entry name" value="bZIP_sf"/>
</dbReference>
<reference evidence="4" key="1">
    <citation type="journal article" date="2012" name="MBio">
        <title>Comparative genome analysis of Trichophyton rubrum and related dermatophytes reveals candidate genes involved in infection.</title>
        <authorList>
            <person name="Martinez D.A."/>
            <person name="Oliver B.G."/>
            <person name="Graeser Y."/>
            <person name="Goldberg J.M."/>
            <person name="Li W."/>
            <person name="Martinez-Rossi N.M."/>
            <person name="Monod M."/>
            <person name="Shelest E."/>
            <person name="Barton R.C."/>
            <person name="Birch E."/>
            <person name="Brakhage A.A."/>
            <person name="Chen Z."/>
            <person name="Gurr S.J."/>
            <person name="Heiman D."/>
            <person name="Heitman J."/>
            <person name="Kosti I."/>
            <person name="Rossi A."/>
            <person name="Saif S."/>
            <person name="Samalova M."/>
            <person name="Saunders C.W."/>
            <person name="Shea T."/>
            <person name="Summerbell R.C."/>
            <person name="Xu J."/>
            <person name="Young S."/>
            <person name="Zeng Q."/>
            <person name="Birren B.W."/>
            <person name="Cuomo C.A."/>
            <person name="White T.C."/>
        </authorList>
    </citation>
    <scope>NUCLEOTIDE SEQUENCE [LARGE SCALE GENOMIC DNA]</scope>
    <source>
        <strain evidence="4">ATCC MYA-4605 / CBS 113480</strain>
    </source>
</reference>
<dbReference type="AlphaFoldDB" id="C5FZX4"/>
<dbReference type="HOGENOM" id="CLU_060781_0_1_1"/>
<feature type="compositionally biased region" description="Polar residues" evidence="2">
    <location>
        <begin position="142"/>
        <end position="169"/>
    </location>
</feature>
<evidence type="ECO:0000313" key="4">
    <source>
        <dbReference type="Proteomes" id="UP000002035"/>
    </source>
</evidence>
<name>C5FZX4_ARTOC</name>
<dbReference type="STRING" id="554155.C5FZX4"/>
<dbReference type="OMA" id="PEMQPEM"/>
<evidence type="ECO:0000313" key="3">
    <source>
        <dbReference type="EMBL" id="EEQ35427.1"/>
    </source>
</evidence>
<dbReference type="EMBL" id="DS995708">
    <property type="protein sequence ID" value="EEQ35427.1"/>
    <property type="molecule type" value="Genomic_DNA"/>
</dbReference>
<dbReference type="OrthoDB" id="4505928at2759"/>
<dbReference type="PANTHER" id="PTHR42070">
    <property type="entry name" value="FILAMENT ASSOCIATED PROTEIN, PUTATIVE (AFU_ORTHOLOGUE AFUA_8G06630)-RELATED"/>
    <property type="match status" value="1"/>
</dbReference>
<dbReference type="SUPFAM" id="SSF57959">
    <property type="entry name" value="Leucine zipper domain"/>
    <property type="match status" value="1"/>
</dbReference>
<protein>
    <recommendedName>
        <fullName evidence="5">BZIP domain-containing protein</fullName>
    </recommendedName>
</protein>
<evidence type="ECO:0008006" key="5">
    <source>
        <dbReference type="Google" id="ProtNLM"/>
    </source>
</evidence>
<keyword evidence="1" id="KW-0175">Coiled coil</keyword>
<organism evidence="3 4">
    <name type="scientific">Arthroderma otae (strain ATCC MYA-4605 / CBS 113480)</name>
    <name type="common">Microsporum canis</name>
    <dbReference type="NCBI Taxonomy" id="554155"/>
    <lineage>
        <taxon>Eukaryota</taxon>
        <taxon>Fungi</taxon>
        <taxon>Dikarya</taxon>
        <taxon>Ascomycota</taxon>
        <taxon>Pezizomycotina</taxon>
        <taxon>Eurotiomycetes</taxon>
        <taxon>Eurotiomycetidae</taxon>
        <taxon>Onygenales</taxon>
        <taxon>Arthrodermataceae</taxon>
        <taxon>Microsporum</taxon>
    </lineage>
</organism>
<dbReference type="GeneID" id="9227800"/>
<keyword evidence="4" id="KW-1185">Reference proteome</keyword>
<dbReference type="CDD" id="cd14688">
    <property type="entry name" value="bZIP_YAP"/>
    <property type="match status" value="1"/>
</dbReference>
<feature type="region of interest" description="Disordered" evidence="2">
    <location>
        <begin position="142"/>
        <end position="175"/>
    </location>
</feature>
<dbReference type="GO" id="GO:0003700">
    <property type="term" value="F:DNA-binding transcription factor activity"/>
    <property type="evidence" value="ECO:0007669"/>
    <property type="project" value="InterPro"/>
</dbReference>